<comment type="caution">
    <text evidence="11">The sequence shown here is derived from an EMBL/GenBank/DDBJ whole genome shotgun (WGS) entry which is preliminary data.</text>
</comment>
<comment type="function">
    <text evidence="8">Subunit of the oligosaccharyl transferase (OST) complex that catalyzes the initial transfer of a defined glycan (Glc(3)Man(9)GlcNAc(2) in eukaryotes) from the lipid carrier dolichol-pyrophosphate to an asparagine residue within an Asn-X-Ser/Thr consensus motif in nascent polypeptide chains, the first step in protein N-glycosylation. N-glycosylation occurs cotranslationally and the complex associates with the Sec61 complex at the channel-forming translocon complex that mediates protein translocation across the endoplasmic reticulum (ER).</text>
</comment>
<name>A0A9P4PWV0_9PEZI</name>
<keyword evidence="6 8" id="KW-1133">Transmembrane helix</keyword>
<dbReference type="GO" id="GO:0008250">
    <property type="term" value="C:oligosaccharyltransferase complex"/>
    <property type="evidence" value="ECO:0007669"/>
    <property type="project" value="TreeGrafter"/>
</dbReference>
<evidence type="ECO:0000259" key="9">
    <source>
        <dbReference type="Pfam" id="PF03345"/>
    </source>
</evidence>
<keyword evidence="7 8" id="KW-0472">Membrane</keyword>
<feature type="chain" id="PRO_5040545768" description="Dolichyl-diphosphooligosaccharide--protein glycosyltransferase subunit WBP1" evidence="8">
    <location>
        <begin position="19"/>
        <end position="477"/>
    </location>
</feature>
<evidence type="ECO:0000256" key="7">
    <source>
        <dbReference type="ARBA" id="ARBA00023136"/>
    </source>
</evidence>
<feature type="domain" description="OST48 N-terminal" evidence="9">
    <location>
        <begin position="25"/>
        <end position="284"/>
    </location>
</feature>
<evidence type="ECO:0000256" key="8">
    <source>
        <dbReference type="RuleBase" id="RU361142"/>
    </source>
</evidence>
<evidence type="ECO:0000256" key="6">
    <source>
        <dbReference type="ARBA" id="ARBA00022989"/>
    </source>
</evidence>
<keyword evidence="8" id="KW-0732">Signal</keyword>
<evidence type="ECO:0000259" key="10">
    <source>
        <dbReference type="Pfam" id="PF23358"/>
    </source>
</evidence>
<keyword evidence="4 8" id="KW-0812">Transmembrane</keyword>
<evidence type="ECO:0000256" key="1">
    <source>
        <dbReference type="ARBA" id="ARBA00004479"/>
    </source>
</evidence>
<comment type="pathway">
    <text evidence="2 8">Protein modification; protein glycosylation.</text>
</comment>
<evidence type="ECO:0000256" key="2">
    <source>
        <dbReference type="ARBA" id="ARBA00004922"/>
    </source>
</evidence>
<dbReference type="OrthoDB" id="29105at2759"/>
<dbReference type="AlphaFoldDB" id="A0A9P4PWV0"/>
<dbReference type="Pfam" id="PF23358">
    <property type="entry name" value="OST48_MD"/>
    <property type="match status" value="1"/>
</dbReference>
<dbReference type="Proteomes" id="UP000799441">
    <property type="component" value="Unassembled WGS sequence"/>
</dbReference>
<evidence type="ECO:0000256" key="4">
    <source>
        <dbReference type="ARBA" id="ARBA00022692"/>
    </source>
</evidence>
<dbReference type="PANTHER" id="PTHR10830:SF0">
    <property type="entry name" value="DOLICHYL-DIPHOSPHOOLIGOSACCHARIDE--PROTEIN GLYCOSYLTRANSFERASE 48 KDA SUBUNIT"/>
    <property type="match status" value="1"/>
</dbReference>
<feature type="signal peptide" evidence="8">
    <location>
        <begin position="1"/>
        <end position="18"/>
    </location>
</feature>
<keyword evidence="12" id="KW-1185">Reference proteome</keyword>
<sequence>MRSLLIGLLLGLASLVSALSATGSKLLVILDEDADKTKYSQFWLDLENRGFQLTYKSPKDSSLSLFVHGEPAYSHLLVLPTKSKGLGPALSPNILVDFINAGSNILLTLSGESAVPSQVQSLLLELDISLPTERTSLVVDHFNYDTKSAGEKHDVLVLEGSKLSKPGVVDFFSVDGLLAVPRAVGQALGNASPLIASILKAPVTAYTHNPKDDESAVDDSFATGSQLSLATAFQARNSARFTVLGSSEMLEDKWFDASVELSTPGAKSEKTANKVFAQRVSEWTFKELGVLRVNNVLHYLHEGAQEGAGSDANALAVANIDTNSSIYRIKNTVYYTISLSAWELDHWAPFIPPAGDAVQLEFSMLSPFHRLNLLPSTSSASANATSYAATFKLPDQHGIFNFYTEYRRPFLTNVEEKRTVTVRHFAHDEWPRSFVISGAYPWISGIWVTVAGWLMFVAVWLYSKPAATKVSLKTSKR</sequence>
<accession>A0A9P4PWV0</accession>
<dbReference type="EMBL" id="MU003878">
    <property type="protein sequence ID" value="KAF2716387.1"/>
    <property type="molecule type" value="Genomic_DNA"/>
</dbReference>
<evidence type="ECO:0000313" key="12">
    <source>
        <dbReference type="Proteomes" id="UP000799441"/>
    </source>
</evidence>
<comment type="subunit">
    <text evidence="8">Component of the oligosaccharyltransferase (OST) complex.</text>
</comment>
<feature type="domain" description="OST48 middle" evidence="10">
    <location>
        <begin position="322"/>
        <end position="464"/>
    </location>
</feature>
<comment type="subcellular location">
    <subcellularLocation>
        <location evidence="8">Endoplasmic reticulum membrane</location>
        <topology evidence="8">Single-pass type I membrane protein</topology>
    </subcellularLocation>
    <subcellularLocation>
        <location evidence="1">Membrane</location>
        <topology evidence="1">Single-pass type I membrane protein</topology>
    </subcellularLocation>
</comment>
<dbReference type="InterPro" id="IPR055459">
    <property type="entry name" value="OST48_MD"/>
</dbReference>
<evidence type="ECO:0000313" key="11">
    <source>
        <dbReference type="EMBL" id="KAF2716387.1"/>
    </source>
</evidence>
<comment type="similarity">
    <text evidence="3 8">Belongs to the DDOST 48 kDa subunit family.</text>
</comment>
<gene>
    <name evidence="11" type="ORF">K431DRAFT_350371</name>
</gene>
<evidence type="ECO:0000256" key="3">
    <source>
        <dbReference type="ARBA" id="ARBA00008743"/>
    </source>
</evidence>
<keyword evidence="5 8" id="KW-0256">Endoplasmic reticulum</keyword>
<evidence type="ECO:0000256" key="5">
    <source>
        <dbReference type="ARBA" id="ARBA00022824"/>
    </source>
</evidence>
<organism evidence="11 12">
    <name type="scientific">Polychaeton citri CBS 116435</name>
    <dbReference type="NCBI Taxonomy" id="1314669"/>
    <lineage>
        <taxon>Eukaryota</taxon>
        <taxon>Fungi</taxon>
        <taxon>Dikarya</taxon>
        <taxon>Ascomycota</taxon>
        <taxon>Pezizomycotina</taxon>
        <taxon>Dothideomycetes</taxon>
        <taxon>Dothideomycetidae</taxon>
        <taxon>Capnodiales</taxon>
        <taxon>Capnodiaceae</taxon>
        <taxon>Polychaeton</taxon>
    </lineage>
</organism>
<dbReference type="InterPro" id="IPR055457">
    <property type="entry name" value="OST48_N"/>
</dbReference>
<reference evidence="11" key="1">
    <citation type="journal article" date="2020" name="Stud. Mycol.">
        <title>101 Dothideomycetes genomes: a test case for predicting lifestyles and emergence of pathogens.</title>
        <authorList>
            <person name="Haridas S."/>
            <person name="Albert R."/>
            <person name="Binder M."/>
            <person name="Bloem J."/>
            <person name="Labutti K."/>
            <person name="Salamov A."/>
            <person name="Andreopoulos B."/>
            <person name="Baker S."/>
            <person name="Barry K."/>
            <person name="Bills G."/>
            <person name="Bluhm B."/>
            <person name="Cannon C."/>
            <person name="Castanera R."/>
            <person name="Culley D."/>
            <person name="Daum C."/>
            <person name="Ezra D."/>
            <person name="Gonzalez J."/>
            <person name="Henrissat B."/>
            <person name="Kuo A."/>
            <person name="Liang C."/>
            <person name="Lipzen A."/>
            <person name="Lutzoni F."/>
            <person name="Magnuson J."/>
            <person name="Mondo S."/>
            <person name="Nolan M."/>
            <person name="Ohm R."/>
            <person name="Pangilinan J."/>
            <person name="Park H.-J."/>
            <person name="Ramirez L."/>
            <person name="Alfaro M."/>
            <person name="Sun H."/>
            <person name="Tritt A."/>
            <person name="Yoshinaga Y."/>
            <person name="Zwiers L.-H."/>
            <person name="Turgeon B."/>
            <person name="Goodwin S."/>
            <person name="Spatafora J."/>
            <person name="Crous P."/>
            <person name="Grigoriev I."/>
        </authorList>
    </citation>
    <scope>NUCLEOTIDE SEQUENCE</scope>
    <source>
        <strain evidence="11">CBS 116435</strain>
    </source>
</reference>
<dbReference type="GO" id="GO:0018279">
    <property type="term" value="P:protein N-linked glycosylation via asparagine"/>
    <property type="evidence" value="ECO:0007669"/>
    <property type="project" value="UniProtKB-UniRule"/>
</dbReference>
<dbReference type="Pfam" id="PF03345">
    <property type="entry name" value="OST48_N"/>
    <property type="match status" value="1"/>
</dbReference>
<protein>
    <recommendedName>
        <fullName evidence="8">Dolichyl-diphosphooligosaccharide--protein glycosyltransferase subunit WBP1</fullName>
        <shortName evidence="8">Oligosaccharyl transferase subunit WBP1</shortName>
    </recommendedName>
</protein>
<feature type="transmembrane region" description="Helical" evidence="8">
    <location>
        <begin position="439"/>
        <end position="463"/>
    </location>
</feature>
<dbReference type="PANTHER" id="PTHR10830">
    <property type="entry name" value="DOLICHYL-DIPHOSPHOOLIGOSACCHARIDE--PROTEIN GLYCOSYLTRANSFERASE 48 KDA SUBUNIT"/>
    <property type="match status" value="1"/>
</dbReference>
<dbReference type="InterPro" id="IPR005013">
    <property type="entry name" value="DDOST_48_kDa_subunit"/>
</dbReference>
<proteinExistence type="inferred from homology"/>